<dbReference type="AlphaFoldDB" id="A0A2S8GTS0"/>
<sequence length="147" mass="17303">MSLNGYLLETERSVELFLRMATEQPVLAEQLYSITEDDLVKQGRYQECGPFLRPKQDYDQARARYRLTKKQEKSLPAGKRSPPKTATLFFYRDVIRLVALLVQNDRLEDARWVREHALKVIDNDRFQGLLEEAMRGKFPQISPHEEF</sequence>
<gene>
    <name evidence="1" type="ORF">C5Y93_01945</name>
</gene>
<reference evidence="1 2" key="1">
    <citation type="submission" date="2018-02" db="EMBL/GenBank/DDBJ databases">
        <title>Comparative genomes isolates from brazilian mangrove.</title>
        <authorList>
            <person name="Araujo J.E."/>
            <person name="Taketani R.G."/>
            <person name="Silva M.C.P."/>
            <person name="Loureco M.V."/>
            <person name="Andreote F.D."/>
        </authorList>
    </citation>
    <scope>NUCLEOTIDE SEQUENCE [LARGE SCALE GENOMIC DNA]</scope>
    <source>
        <strain evidence="1 2">Nap-Phe MGV</strain>
    </source>
</reference>
<protein>
    <submittedName>
        <fullName evidence="1">Uncharacterized protein</fullName>
    </submittedName>
</protein>
<comment type="caution">
    <text evidence="1">The sequence shown here is derived from an EMBL/GenBank/DDBJ whole genome shotgun (WGS) entry which is preliminary data.</text>
</comment>
<evidence type="ECO:0000313" key="1">
    <source>
        <dbReference type="EMBL" id="PQO47827.1"/>
    </source>
</evidence>
<evidence type="ECO:0000313" key="2">
    <source>
        <dbReference type="Proteomes" id="UP000237819"/>
    </source>
</evidence>
<name>A0A2S8GTS0_9BACT</name>
<proteinExistence type="predicted"/>
<dbReference type="EMBL" id="PUHZ01000003">
    <property type="protein sequence ID" value="PQO47827.1"/>
    <property type="molecule type" value="Genomic_DNA"/>
</dbReference>
<organism evidence="1 2">
    <name type="scientific">Blastopirellula marina</name>
    <dbReference type="NCBI Taxonomy" id="124"/>
    <lineage>
        <taxon>Bacteria</taxon>
        <taxon>Pseudomonadati</taxon>
        <taxon>Planctomycetota</taxon>
        <taxon>Planctomycetia</taxon>
        <taxon>Pirellulales</taxon>
        <taxon>Pirellulaceae</taxon>
        <taxon>Blastopirellula</taxon>
    </lineage>
</organism>
<accession>A0A2S8GTS0</accession>
<dbReference type="Proteomes" id="UP000237819">
    <property type="component" value="Unassembled WGS sequence"/>
</dbReference>